<dbReference type="Gene3D" id="3.40.50.1110">
    <property type="entry name" value="SGNH hydrolase"/>
    <property type="match status" value="1"/>
</dbReference>
<accession>A0ABW4IAB0</accession>
<evidence type="ECO:0000313" key="2">
    <source>
        <dbReference type="EMBL" id="MFD1628929.1"/>
    </source>
</evidence>
<dbReference type="Proteomes" id="UP001597118">
    <property type="component" value="Unassembled WGS sequence"/>
</dbReference>
<organism evidence="2 3">
    <name type="scientific">Pseudopedobacter beijingensis</name>
    <dbReference type="NCBI Taxonomy" id="1207056"/>
    <lineage>
        <taxon>Bacteria</taxon>
        <taxon>Pseudomonadati</taxon>
        <taxon>Bacteroidota</taxon>
        <taxon>Sphingobacteriia</taxon>
        <taxon>Sphingobacteriales</taxon>
        <taxon>Sphingobacteriaceae</taxon>
        <taxon>Pseudopedobacter</taxon>
    </lineage>
</organism>
<evidence type="ECO:0000259" key="1">
    <source>
        <dbReference type="Pfam" id="PF16227"/>
    </source>
</evidence>
<protein>
    <submittedName>
        <fullName evidence="2">DUF4886 domain-containing protein</fullName>
    </submittedName>
</protein>
<dbReference type="EMBL" id="JBHUDG010000003">
    <property type="protein sequence ID" value="MFD1628929.1"/>
    <property type="molecule type" value="Genomic_DNA"/>
</dbReference>
<comment type="caution">
    <text evidence="2">The sequence shown here is derived from an EMBL/GenBank/DDBJ whole genome shotgun (WGS) entry which is preliminary data.</text>
</comment>
<gene>
    <name evidence="2" type="ORF">ACFSAH_03520</name>
</gene>
<sequence length="592" mass="65883">MNFLMKTHLNPTSTRKKSKLTFLMTLLTMAVIFISCSKKQSEETMPLPDMAQPPQVSLNAEAVKLQTGQMAIVYATFPEEQQNLDYTWRIEDASIADIDVLKKDSVKIRALSVGTTRLYLESADKSITKNVGITVTAQGTIKLLCIGNSYADDTVVRNLYELAQEQGIDLLIEVIYQGGTSLLDHWNNLQSNKAYSCYRIEKGVTTRPSQTFKEALAKEHWDYISIQQLSRYSGKYDSYEAQLPPILDFLKKNATNPDVKYVLHQTWANQADFISTVFEQYYGSDQSRMYREIAATSKKVYENFGFDVLVPTGTSIQNARTSAIGDFYTRDGYHLQLSYGRYTGACAYFQALFGNLYGLDIRQSKYKNNSSDFEAQVGREAAYQAVLNPYAITELTAYQEVPVSPILSFDKIKISFSGTSTTYPDWNFMTSLASGSLLDLHDITGGETSVKLKMVKGFKGNNSQGPATTTTALDMPSVVSKNSFFHEGSGTSSIVEISGLNKDKRYKFVFFVSSANAVAPDDINRETQFELTGNGTSTAVLESSRNTTNVASIAEMQPDKDGTVSIRFSASPNNTQANKYYYACAMAIEEVK</sequence>
<dbReference type="RefSeq" id="WP_379661311.1">
    <property type="nucleotide sequence ID" value="NZ_JBHUDG010000003.1"/>
</dbReference>
<reference evidence="3" key="1">
    <citation type="journal article" date="2019" name="Int. J. Syst. Evol. Microbiol.">
        <title>The Global Catalogue of Microorganisms (GCM) 10K type strain sequencing project: providing services to taxonomists for standard genome sequencing and annotation.</title>
        <authorList>
            <consortium name="The Broad Institute Genomics Platform"/>
            <consortium name="The Broad Institute Genome Sequencing Center for Infectious Disease"/>
            <person name="Wu L."/>
            <person name="Ma J."/>
        </authorList>
    </citation>
    <scope>NUCLEOTIDE SEQUENCE [LARGE SCALE GENOMIC DNA]</scope>
    <source>
        <strain evidence="3">CCUG 53762</strain>
    </source>
</reference>
<keyword evidence="3" id="KW-1185">Reference proteome</keyword>
<feature type="domain" description="DUF4886" evidence="1">
    <location>
        <begin position="142"/>
        <end position="385"/>
    </location>
</feature>
<proteinExistence type="predicted"/>
<evidence type="ECO:0000313" key="3">
    <source>
        <dbReference type="Proteomes" id="UP001597118"/>
    </source>
</evidence>
<dbReference type="Gene3D" id="2.60.40.1080">
    <property type="match status" value="1"/>
</dbReference>
<name>A0ABW4IAB0_9SPHI</name>
<dbReference type="Pfam" id="PF16227">
    <property type="entry name" value="DUF4886"/>
    <property type="match status" value="1"/>
</dbReference>
<dbReference type="InterPro" id="IPR036514">
    <property type="entry name" value="SGNH_hydro_sf"/>
</dbReference>
<dbReference type="InterPro" id="IPR032616">
    <property type="entry name" value="DUF4886"/>
</dbReference>